<protein>
    <submittedName>
        <fullName evidence="4">TetR family transcriptional regulator</fullName>
    </submittedName>
</protein>
<keyword evidence="1 2" id="KW-0238">DNA-binding</keyword>
<organism evidence="4 5">
    <name type="scientific">Acinetobacter pragensis</name>
    <dbReference type="NCBI Taxonomy" id="1806892"/>
    <lineage>
        <taxon>Bacteria</taxon>
        <taxon>Pseudomonadati</taxon>
        <taxon>Pseudomonadota</taxon>
        <taxon>Gammaproteobacteria</taxon>
        <taxon>Moraxellales</taxon>
        <taxon>Moraxellaceae</taxon>
        <taxon>Acinetobacter</taxon>
    </lineage>
</organism>
<gene>
    <name evidence="4" type="ORF">AZH43_05255</name>
</gene>
<feature type="DNA-binding region" description="H-T-H motif" evidence="2">
    <location>
        <begin position="32"/>
        <end position="51"/>
    </location>
</feature>
<dbReference type="RefSeq" id="WP_067665613.1">
    <property type="nucleotide sequence ID" value="NZ_CBCSIK010000006.1"/>
</dbReference>
<dbReference type="InterPro" id="IPR009057">
    <property type="entry name" value="Homeodomain-like_sf"/>
</dbReference>
<accession>A0A151Y6E4</accession>
<dbReference type="PRINTS" id="PR00455">
    <property type="entry name" value="HTHTETR"/>
</dbReference>
<dbReference type="AlphaFoldDB" id="A0A151Y6E4"/>
<evidence type="ECO:0000256" key="1">
    <source>
        <dbReference type="ARBA" id="ARBA00023125"/>
    </source>
</evidence>
<sequence>MTLTRHQKIFLQKQKILEVTEQLLLENNQDIVVGDLATALDIAKGTIYKYFHSKNQLYLELLIMNEQRLLDIAKNDQADVKKSITTYMLYHLENANRTVLFHNIEEQITSQERGLKNKFEQLYAIREQRILEVKDITLEFLKSCGSSIAVRDYLSYVWTITHGACLLLSSTYYQKSVGGRTDLMNFYIKQALNL</sequence>
<keyword evidence="5" id="KW-1185">Reference proteome</keyword>
<evidence type="ECO:0000259" key="3">
    <source>
        <dbReference type="PROSITE" id="PS50977"/>
    </source>
</evidence>
<dbReference type="PROSITE" id="PS50977">
    <property type="entry name" value="HTH_TETR_2"/>
    <property type="match status" value="1"/>
</dbReference>
<dbReference type="STRING" id="1806892.AZH43_05255"/>
<dbReference type="Gene3D" id="1.10.357.10">
    <property type="entry name" value="Tetracycline Repressor, domain 2"/>
    <property type="match status" value="1"/>
</dbReference>
<dbReference type="Proteomes" id="UP000076276">
    <property type="component" value="Unassembled WGS sequence"/>
</dbReference>
<dbReference type="OrthoDB" id="63332at2"/>
<evidence type="ECO:0000313" key="5">
    <source>
        <dbReference type="Proteomes" id="UP000076276"/>
    </source>
</evidence>
<dbReference type="Pfam" id="PF00440">
    <property type="entry name" value="TetR_N"/>
    <property type="match status" value="1"/>
</dbReference>
<dbReference type="InterPro" id="IPR001647">
    <property type="entry name" value="HTH_TetR"/>
</dbReference>
<evidence type="ECO:0000256" key="2">
    <source>
        <dbReference type="PROSITE-ProRule" id="PRU00335"/>
    </source>
</evidence>
<evidence type="ECO:0000313" key="4">
    <source>
        <dbReference type="EMBL" id="KYQ73527.1"/>
    </source>
</evidence>
<dbReference type="GO" id="GO:0003677">
    <property type="term" value="F:DNA binding"/>
    <property type="evidence" value="ECO:0007669"/>
    <property type="project" value="UniProtKB-UniRule"/>
</dbReference>
<dbReference type="EMBL" id="LUAW01000002">
    <property type="protein sequence ID" value="KYQ73527.1"/>
    <property type="molecule type" value="Genomic_DNA"/>
</dbReference>
<reference evidence="4 5" key="1">
    <citation type="submission" date="2016-03" db="EMBL/GenBank/DDBJ databases">
        <title>Acinetobacter genomospecies 28 strain ANC 4149.</title>
        <authorList>
            <person name="Radolfova-Krizova L."/>
            <person name="Nemec A."/>
        </authorList>
    </citation>
    <scope>NUCLEOTIDE SEQUENCE [LARGE SCALE GENOMIC DNA]</scope>
    <source>
        <strain evidence="4 5">ANC 4149</strain>
    </source>
</reference>
<feature type="domain" description="HTH tetR-type" evidence="3">
    <location>
        <begin position="10"/>
        <end position="69"/>
    </location>
</feature>
<dbReference type="SUPFAM" id="SSF46689">
    <property type="entry name" value="Homeodomain-like"/>
    <property type="match status" value="1"/>
</dbReference>
<name>A0A151Y6E4_9GAMM</name>
<comment type="caution">
    <text evidence="4">The sequence shown here is derived from an EMBL/GenBank/DDBJ whole genome shotgun (WGS) entry which is preliminary data.</text>
</comment>
<proteinExistence type="predicted"/>